<dbReference type="eggNOG" id="ENOG5033W3H">
    <property type="taxonomic scope" value="Bacteria"/>
</dbReference>
<keyword evidence="2" id="KW-1185">Reference proteome</keyword>
<gene>
    <name evidence="1" type="ORF">CD30_05775</name>
</gene>
<dbReference type="Proteomes" id="UP000030595">
    <property type="component" value="Unassembled WGS sequence"/>
</dbReference>
<accession>A0A0A3J734</accession>
<reference evidence="1 2" key="1">
    <citation type="submission" date="2014-02" db="EMBL/GenBank/DDBJ databases">
        <title>Draft genome sequence of Lysinibacillus massiliensis CCUG 49529.</title>
        <authorList>
            <person name="Zhang F."/>
            <person name="Wang G."/>
            <person name="Zhang L."/>
        </authorList>
    </citation>
    <scope>NUCLEOTIDE SEQUENCE [LARGE SCALE GENOMIC DNA]</scope>
    <source>
        <strain evidence="1 2">CCUG 49529</strain>
    </source>
</reference>
<dbReference type="OrthoDB" id="2456199at2"/>
<evidence type="ECO:0000313" key="1">
    <source>
        <dbReference type="EMBL" id="KGR91560.1"/>
    </source>
</evidence>
<protein>
    <submittedName>
        <fullName evidence="1">Uncharacterized protein</fullName>
    </submittedName>
</protein>
<organism evidence="1 2">
    <name type="scientific">Ureibacillus massiliensis 4400831 = CIP 108448 = CCUG 49529</name>
    <dbReference type="NCBI Taxonomy" id="1211035"/>
    <lineage>
        <taxon>Bacteria</taxon>
        <taxon>Bacillati</taxon>
        <taxon>Bacillota</taxon>
        <taxon>Bacilli</taxon>
        <taxon>Bacillales</taxon>
        <taxon>Caryophanaceae</taxon>
        <taxon>Ureibacillus</taxon>
    </lineage>
</organism>
<dbReference type="RefSeq" id="WP_036173634.1">
    <property type="nucleotide sequence ID" value="NZ_AVCZ01000006.1"/>
</dbReference>
<proteinExistence type="predicted"/>
<sequence length="203" mass="23937">MHDGITVDRSLLYIEQHHVDKFKTIAKSMKEYNDLITDGGLTKDDCWIIAFNIWLLLNADDEHDIMQSAEKTIYYHANFIILNATIKSNYFKLFKREGLSRELLYLASLKIANGINQWIYHVLESNNLLHIVEKNRKRCYFDVHLNNFQEVKNFSEEQAQFVKASIKELKTTDSFELMLKNCSEQIVMLYSSIVKEKNIIYKN</sequence>
<evidence type="ECO:0000313" key="2">
    <source>
        <dbReference type="Proteomes" id="UP000030595"/>
    </source>
</evidence>
<dbReference type="EMBL" id="JPVQ01000006">
    <property type="protein sequence ID" value="KGR91560.1"/>
    <property type="molecule type" value="Genomic_DNA"/>
</dbReference>
<name>A0A0A3J734_9BACL</name>
<comment type="caution">
    <text evidence="1">The sequence shown here is derived from an EMBL/GenBank/DDBJ whole genome shotgun (WGS) entry which is preliminary data.</text>
</comment>
<dbReference type="AlphaFoldDB" id="A0A0A3J734"/>